<reference evidence="2 3" key="1">
    <citation type="submission" date="2018-05" db="EMBL/GenBank/DDBJ databases">
        <title>Genomic Encyclopedia of Type Strains, Phase IV (KMG-IV): sequencing the most valuable type-strain genomes for metagenomic binning, comparative biology and taxonomic classification.</title>
        <authorList>
            <person name="Goeker M."/>
        </authorList>
    </citation>
    <scope>NUCLEOTIDE SEQUENCE [LARGE SCALE GENOMIC DNA]</scope>
    <source>
        <strain evidence="2 3">DSM 103371</strain>
    </source>
</reference>
<dbReference type="SUPFAM" id="SSF53597">
    <property type="entry name" value="Dihydrofolate reductase-like"/>
    <property type="match status" value="1"/>
</dbReference>
<organism evidence="2 3">
    <name type="scientific">Silicimonas algicola</name>
    <dbReference type="NCBI Taxonomy" id="1826607"/>
    <lineage>
        <taxon>Bacteria</taxon>
        <taxon>Pseudomonadati</taxon>
        <taxon>Pseudomonadota</taxon>
        <taxon>Alphaproteobacteria</taxon>
        <taxon>Rhodobacterales</taxon>
        <taxon>Paracoccaceae</taxon>
    </lineage>
</organism>
<dbReference type="InterPro" id="IPR050765">
    <property type="entry name" value="Riboflavin_Biosynth_HTPR"/>
</dbReference>
<dbReference type="GO" id="GO:0008703">
    <property type="term" value="F:5-amino-6-(5-phosphoribosylamino)uracil reductase activity"/>
    <property type="evidence" value="ECO:0007669"/>
    <property type="project" value="InterPro"/>
</dbReference>
<dbReference type="KEGG" id="salo:EF888_06375"/>
<dbReference type="EMBL" id="QGGV01000008">
    <property type="protein sequence ID" value="PWK55298.1"/>
    <property type="molecule type" value="Genomic_DNA"/>
</dbReference>
<evidence type="ECO:0000313" key="3">
    <source>
        <dbReference type="Proteomes" id="UP000245390"/>
    </source>
</evidence>
<dbReference type="AlphaFoldDB" id="A0A316G3A8"/>
<dbReference type="InterPro" id="IPR024072">
    <property type="entry name" value="DHFR-like_dom_sf"/>
</dbReference>
<evidence type="ECO:0000259" key="1">
    <source>
        <dbReference type="Pfam" id="PF01872"/>
    </source>
</evidence>
<gene>
    <name evidence="2" type="ORF">C8D95_108178</name>
</gene>
<dbReference type="Gene3D" id="3.40.430.10">
    <property type="entry name" value="Dihydrofolate Reductase, subunit A"/>
    <property type="match status" value="1"/>
</dbReference>
<dbReference type="InterPro" id="IPR002734">
    <property type="entry name" value="RibDG_C"/>
</dbReference>
<feature type="domain" description="Bacterial bifunctional deaminase-reductase C-terminal" evidence="1">
    <location>
        <begin position="5"/>
        <end position="146"/>
    </location>
</feature>
<proteinExistence type="predicted"/>
<dbReference type="OrthoDB" id="7858611at2"/>
<keyword evidence="3" id="KW-1185">Reference proteome</keyword>
<accession>A0A316G3A8</accession>
<sequence>MTPSFTLTVATSRDGFISRSTGEPPQAWASAEEQALFFRDVEASDWAIMGRHTHQAADRPDRRRIVLSSTVAGWQRPTQLWLDPSDLTPFDLPALVEAVHPLSRGLILGGTRVHEWFLAHDAIDRVHLTVEPVAFGTGLPIFTDQGTGDPVVVFTSRGYAIESDALLNAAGTRYVTLERRHPV</sequence>
<name>A0A316G3A8_9RHOB</name>
<dbReference type="RefSeq" id="WP_109760290.1">
    <property type="nucleotide sequence ID" value="NZ_CP034588.1"/>
</dbReference>
<protein>
    <submittedName>
        <fullName evidence="2">Dihydrofolate reductase</fullName>
    </submittedName>
</protein>
<dbReference type="GO" id="GO:0009231">
    <property type="term" value="P:riboflavin biosynthetic process"/>
    <property type="evidence" value="ECO:0007669"/>
    <property type="project" value="InterPro"/>
</dbReference>
<dbReference type="Proteomes" id="UP000245390">
    <property type="component" value="Unassembled WGS sequence"/>
</dbReference>
<dbReference type="PANTHER" id="PTHR38011:SF11">
    <property type="entry name" value="2,5-DIAMINO-6-RIBOSYLAMINO-4(3H)-PYRIMIDINONE 5'-PHOSPHATE REDUCTASE"/>
    <property type="match status" value="1"/>
</dbReference>
<evidence type="ECO:0000313" key="2">
    <source>
        <dbReference type="EMBL" id="PWK55298.1"/>
    </source>
</evidence>
<dbReference type="Pfam" id="PF01872">
    <property type="entry name" value="RibD_C"/>
    <property type="match status" value="1"/>
</dbReference>
<dbReference type="PANTHER" id="PTHR38011">
    <property type="entry name" value="DIHYDROFOLATE REDUCTASE FAMILY PROTEIN (AFU_ORTHOLOGUE AFUA_8G06820)"/>
    <property type="match status" value="1"/>
</dbReference>
<comment type="caution">
    <text evidence="2">The sequence shown here is derived from an EMBL/GenBank/DDBJ whole genome shotgun (WGS) entry which is preliminary data.</text>
</comment>